<dbReference type="InterPro" id="IPR012677">
    <property type="entry name" value="Nucleotide-bd_a/b_plait_sf"/>
</dbReference>
<keyword evidence="1" id="KW-0694">RNA-binding</keyword>
<evidence type="ECO:0000259" key="3">
    <source>
        <dbReference type="PROSITE" id="PS50102"/>
    </source>
</evidence>
<evidence type="ECO:0000256" key="2">
    <source>
        <dbReference type="SAM" id="MobiDB-lite"/>
    </source>
</evidence>
<dbReference type="EMBL" id="JAODAN010000005">
    <property type="protein sequence ID" value="KAK1924165.1"/>
    <property type="molecule type" value="Genomic_DNA"/>
</dbReference>
<comment type="caution">
    <text evidence="4">The sequence shown here is derived from an EMBL/GenBank/DDBJ whole genome shotgun (WGS) entry which is preliminary data.</text>
</comment>
<feature type="compositionally biased region" description="Basic and acidic residues" evidence="2">
    <location>
        <begin position="202"/>
        <end position="213"/>
    </location>
</feature>
<feature type="compositionally biased region" description="Polar residues" evidence="2">
    <location>
        <begin position="124"/>
        <end position="135"/>
    </location>
</feature>
<evidence type="ECO:0000313" key="4">
    <source>
        <dbReference type="EMBL" id="KAK1924165.1"/>
    </source>
</evidence>
<dbReference type="Pfam" id="PF00076">
    <property type="entry name" value="RRM_1"/>
    <property type="match status" value="1"/>
</dbReference>
<name>A0AAD9D1B0_PAPLA</name>
<dbReference type="InterPro" id="IPR035979">
    <property type="entry name" value="RBD_domain_sf"/>
</dbReference>
<feature type="region of interest" description="Disordered" evidence="2">
    <location>
        <begin position="124"/>
        <end position="213"/>
    </location>
</feature>
<feature type="domain" description="RRM" evidence="3">
    <location>
        <begin position="49"/>
        <end position="127"/>
    </location>
</feature>
<feature type="region of interest" description="Disordered" evidence="2">
    <location>
        <begin position="1"/>
        <end position="50"/>
    </location>
</feature>
<dbReference type="SUPFAM" id="SSF54928">
    <property type="entry name" value="RNA-binding domain, RBD"/>
    <property type="match status" value="1"/>
</dbReference>
<dbReference type="Proteomes" id="UP001182556">
    <property type="component" value="Unassembled WGS sequence"/>
</dbReference>
<reference evidence="4" key="1">
    <citation type="submission" date="2023-02" db="EMBL/GenBank/DDBJ databases">
        <title>Identification and recombinant expression of a fungal hydrolase from Papiliotrema laurentii that hydrolyzes apple cutin and clears colloidal polyester polyurethane.</title>
        <authorList>
            <consortium name="DOE Joint Genome Institute"/>
            <person name="Roman V.A."/>
            <person name="Bojanowski C."/>
            <person name="Crable B.R."/>
            <person name="Wagner D.N."/>
            <person name="Hung C.S."/>
            <person name="Nadeau L.J."/>
            <person name="Schratz L."/>
            <person name="Haridas S."/>
            <person name="Pangilinan J."/>
            <person name="Lipzen A."/>
            <person name="Na H."/>
            <person name="Yan M."/>
            <person name="Ng V."/>
            <person name="Grigoriev I.V."/>
            <person name="Spatafora J.W."/>
            <person name="Barlow D."/>
            <person name="Biffinger J."/>
            <person name="Kelley-Loughnane N."/>
            <person name="Varaljay V.A."/>
            <person name="Crookes-Goodson W.J."/>
        </authorList>
    </citation>
    <scope>NUCLEOTIDE SEQUENCE</scope>
    <source>
        <strain evidence="4">5307AH</strain>
    </source>
</reference>
<dbReference type="Gene3D" id="3.30.70.330">
    <property type="match status" value="1"/>
</dbReference>
<proteinExistence type="predicted"/>
<dbReference type="PANTHER" id="PTHR48034">
    <property type="entry name" value="TRANSFORMER-2 SEX-DETERMINING PROTEIN-RELATED"/>
    <property type="match status" value="1"/>
</dbReference>
<evidence type="ECO:0000256" key="1">
    <source>
        <dbReference type="PROSITE-ProRule" id="PRU00176"/>
    </source>
</evidence>
<dbReference type="AlphaFoldDB" id="A0AAD9D1B0"/>
<dbReference type="CDD" id="cd12363">
    <property type="entry name" value="RRM_TRA2"/>
    <property type="match status" value="1"/>
</dbReference>
<dbReference type="GO" id="GO:0003723">
    <property type="term" value="F:RNA binding"/>
    <property type="evidence" value="ECO:0007669"/>
    <property type="project" value="UniProtKB-UniRule"/>
</dbReference>
<dbReference type="InterPro" id="IPR000504">
    <property type="entry name" value="RRM_dom"/>
</dbReference>
<accession>A0AAD9D1B0</accession>
<protein>
    <recommendedName>
        <fullName evidence="3">RRM domain-containing protein</fullName>
    </recommendedName>
</protein>
<sequence>MTYAAYVRRSPSPGYSRDHRAPRDTYIPGSSDPTQPRRPPNAPAAEPNPVLGVFGLSVRTRERDLEDEFSKYGDVEKVVIVYDQRTDRSRGFGFITMRKTEHAAEAIKYLNGYSLHGRNIRVDYSSTTKPHNPTPGQYLGEKKPLPGYDDRYRGRYDDRRDDRRGYDRPRGDRYDRYDDRRDRDRDSYRTPRDYDDPYGGRSRRDDDRRRSPR</sequence>
<dbReference type="PROSITE" id="PS50102">
    <property type="entry name" value="RRM"/>
    <property type="match status" value="1"/>
</dbReference>
<evidence type="ECO:0000313" key="5">
    <source>
        <dbReference type="Proteomes" id="UP001182556"/>
    </source>
</evidence>
<dbReference type="InterPro" id="IPR050441">
    <property type="entry name" value="RBM"/>
</dbReference>
<dbReference type="SMART" id="SM00360">
    <property type="entry name" value="RRM"/>
    <property type="match status" value="1"/>
</dbReference>
<organism evidence="4 5">
    <name type="scientific">Papiliotrema laurentii</name>
    <name type="common">Cryptococcus laurentii</name>
    <dbReference type="NCBI Taxonomy" id="5418"/>
    <lineage>
        <taxon>Eukaryota</taxon>
        <taxon>Fungi</taxon>
        <taxon>Dikarya</taxon>
        <taxon>Basidiomycota</taxon>
        <taxon>Agaricomycotina</taxon>
        <taxon>Tremellomycetes</taxon>
        <taxon>Tremellales</taxon>
        <taxon>Rhynchogastremaceae</taxon>
        <taxon>Papiliotrema</taxon>
    </lineage>
</organism>
<keyword evidence="5" id="KW-1185">Reference proteome</keyword>
<gene>
    <name evidence="4" type="ORF">DB88DRAFT_269480</name>
</gene>
<feature type="compositionally biased region" description="Basic and acidic residues" evidence="2">
    <location>
        <begin position="140"/>
        <end position="195"/>
    </location>
</feature>